<keyword evidence="4" id="KW-1185">Reference proteome</keyword>
<dbReference type="EMBL" id="JBCNJP010000027">
    <property type="protein sequence ID" value="KAK9053468.1"/>
    <property type="molecule type" value="Genomic_DNA"/>
</dbReference>
<sequence>MEPPALTITMLNELDISKRDPLIKVRIFRKWGQPNRKKPDENFSIEMIIMDEQGNRMQANVLKRWFSRFELNLEENACLLIKNSNLGLNNAKSHWSHCEFFNADKTDYKLTMEIEDLEGNSVYLTLWNTYANQMRLYVSVHLDEKFFIVIVQLGRVKFYKDSFGDVVSKIFINSDIDDITEYKKRLNEKALDNPSATHCPFGLSMFISPEDDFLIYTDFCNIAEICDIAKKNHVILLGTIKAICKDVGWHYMGCKKCTRKLQYTYEVRVKEDEIDGFEEVKVSAPNVNPNSVQKFKIQIRVQDVTGVVSLTLFDCDASRVIEKSAADLLDIYGEDKFPEEINSLVEKRFAFKIEITEYNFKNNYQVYRLSALSDDSSVVSKFDKKKSIWDRFRNIIGFSEKGEERGSRRGLRSLLLLWSRRKSRVAGGQRQEGVGSRLSLLKRICLTLKSDLVSLCRMPLRPLAMAVTATIFAQAGIDAWILLLNWFLRFVFSNSSFHYKSRDRAMLAEKRGGGDEYHRRWRRDGARATVRRRDEAAAEAWSVVVRRSLSAAVRRSLESWSVAVRLGLRRVKMNMKNEDEEKRVKKVTRSGT</sequence>
<protein>
    <recommendedName>
        <fullName evidence="2">Replication protein A 70 kDa DNA-binding subunit B/D first OB fold domain-containing protein</fullName>
    </recommendedName>
</protein>
<dbReference type="Gene3D" id="2.40.50.140">
    <property type="entry name" value="Nucleic acid-binding proteins"/>
    <property type="match status" value="3"/>
</dbReference>
<keyword evidence="1" id="KW-0472">Membrane</keyword>
<comment type="caution">
    <text evidence="3">The sequence shown here is derived from an EMBL/GenBank/DDBJ whole genome shotgun (WGS) entry which is preliminary data.</text>
</comment>
<dbReference type="InterPro" id="IPR003871">
    <property type="entry name" value="RFA1B/D_OB_1st"/>
</dbReference>
<keyword evidence="1" id="KW-1133">Transmembrane helix</keyword>
<accession>A0AAP0CHK2</accession>
<evidence type="ECO:0000256" key="1">
    <source>
        <dbReference type="SAM" id="Phobius"/>
    </source>
</evidence>
<organism evidence="3 4">
    <name type="scientific">Deinandra increscens subsp. villosa</name>
    <dbReference type="NCBI Taxonomy" id="3103831"/>
    <lineage>
        <taxon>Eukaryota</taxon>
        <taxon>Viridiplantae</taxon>
        <taxon>Streptophyta</taxon>
        <taxon>Embryophyta</taxon>
        <taxon>Tracheophyta</taxon>
        <taxon>Spermatophyta</taxon>
        <taxon>Magnoliopsida</taxon>
        <taxon>eudicotyledons</taxon>
        <taxon>Gunneridae</taxon>
        <taxon>Pentapetalae</taxon>
        <taxon>asterids</taxon>
        <taxon>campanulids</taxon>
        <taxon>Asterales</taxon>
        <taxon>Asteraceae</taxon>
        <taxon>Asteroideae</taxon>
        <taxon>Heliantheae alliance</taxon>
        <taxon>Madieae</taxon>
        <taxon>Madiinae</taxon>
        <taxon>Deinandra</taxon>
    </lineage>
</organism>
<dbReference type="CDD" id="cd04476">
    <property type="entry name" value="RPA1_DBD_C"/>
    <property type="match status" value="1"/>
</dbReference>
<evidence type="ECO:0000313" key="3">
    <source>
        <dbReference type="EMBL" id="KAK9053468.1"/>
    </source>
</evidence>
<gene>
    <name evidence="3" type="ORF">SSX86_030102</name>
</gene>
<name>A0AAP0CHK2_9ASTR</name>
<dbReference type="InterPro" id="IPR012340">
    <property type="entry name" value="NA-bd_OB-fold"/>
</dbReference>
<proteinExistence type="predicted"/>
<dbReference type="SUPFAM" id="SSF50249">
    <property type="entry name" value="Nucleic acid-binding proteins"/>
    <property type="match status" value="3"/>
</dbReference>
<dbReference type="PANTHER" id="PTHR47165">
    <property type="entry name" value="OS03G0429900 PROTEIN"/>
    <property type="match status" value="1"/>
</dbReference>
<keyword evidence="1" id="KW-0812">Transmembrane</keyword>
<feature type="transmembrane region" description="Helical" evidence="1">
    <location>
        <begin position="463"/>
        <end position="488"/>
    </location>
</feature>
<dbReference type="AlphaFoldDB" id="A0AAP0CHK2"/>
<reference evidence="3 4" key="1">
    <citation type="submission" date="2024-04" db="EMBL/GenBank/DDBJ databases">
        <title>The reference genome of an endangered Asteraceae, Deinandra increscens subsp. villosa, native to the Central Coast of California.</title>
        <authorList>
            <person name="Guilliams M."/>
            <person name="Hasenstab-Lehman K."/>
            <person name="Meyer R."/>
            <person name="Mcevoy S."/>
        </authorList>
    </citation>
    <scope>NUCLEOTIDE SEQUENCE [LARGE SCALE GENOMIC DNA]</scope>
    <source>
        <tissue evidence="3">Leaf</tissue>
    </source>
</reference>
<evidence type="ECO:0000259" key="2">
    <source>
        <dbReference type="Pfam" id="PF02721"/>
    </source>
</evidence>
<dbReference type="Pfam" id="PF02721">
    <property type="entry name" value="DUF223"/>
    <property type="match status" value="1"/>
</dbReference>
<dbReference type="Proteomes" id="UP001408789">
    <property type="component" value="Unassembled WGS sequence"/>
</dbReference>
<evidence type="ECO:0000313" key="4">
    <source>
        <dbReference type="Proteomes" id="UP001408789"/>
    </source>
</evidence>
<feature type="domain" description="Replication protein A 70 kDa DNA-binding subunit B/D first OB fold" evidence="2">
    <location>
        <begin position="9"/>
        <end position="99"/>
    </location>
</feature>
<dbReference type="CDD" id="cd04481">
    <property type="entry name" value="RPA1_DBD_B_like"/>
    <property type="match status" value="1"/>
</dbReference>
<dbReference type="InterPro" id="IPR047192">
    <property type="entry name" value="Euk_RPA1_DBD_C"/>
</dbReference>
<dbReference type="PANTHER" id="PTHR47165:SF4">
    <property type="entry name" value="OS03G0429900 PROTEIN"/>
    <property type="match status" value="1"/>
</dbReference>